<evidence type="ECO:0000313" key="2">
    <source>
        <dbReference type="Proteomes" id="UP000006034"/>
    </source>
</evidence>
<accession>E5Y1M5</accession>
<dbReference type="HOGENOM" id="CLU_030671_3_0_7"/>
<reference evidence="1 2" key="1">
    <citation type="submission" date="2010-10" db="EMBL/GenBank/DDBJ databases">
        <authorList>
            <consortium name="The Broad Institute Genome Sequencing Platform"/>
            <person name="Ward D."/>
            <person name="Earl A."/>
            <person name="Feldgarden M."/>
            <person name="Young S.K."/>
            <person name="Gargeya S."/>
            <person name="Zeng Q."/>
            <person name="Alvarado L."/>
            <person name="Berlin A."/>
            <person name="Bochicchio J."/>
            <person name="Chapman S.B."/>
            <person name="Chen Z."/>
            <person name="Freedman E."/>
            <person name="Gellesch M."/>
            <person name="Goldberg J."/>
            <person name="Griggs A."/>
            <person name="Gujja S."/>
            <person name="Heilman E."/>
            <person name="Heiman D."/>
            <person name="Howarth C."/>
            <person name="Mehta T."/>
            <person name="Neiman D."/>
            <person name="Pearson M."/>
            <person name="Roberts A."/>
            <person name="Saif S."/>
            <person name="Shea T."/>
            <person name="Shenoy N."/>
            <person name="Sisk P."/>
            <person name="Stolte C."/>
            <person name="Sykes S."/>
            <person name="White J."/>
            <person name="Yandava C."/>
            <person name="Allen-Vercoe E."/>
            <person name="Sibley C."/>
            <person name="Ambrose C.E."/>
            <person name="Strauss J."/>
            <person name="Daigneault M."/>
            <person name="Haas B."/>
            <person name="Nusbaum C."/>
            <person name="Birren B."/>
        </authorList>
    </citation>
    <scope>NUCLEOTIDE SEQUENCE [LARGE SCALE GENOMIC DNA]</scope>
    <source>
        <strain evidence="1 2">3_1_6</strain>
    </source>
</reference>
<reference evidence="1 2" key="2">
    <citation type="submission" date="2013-04" db="EMBL/GenBank/DDBJ databases">
        <title>The Genome Sequence of Bilophila wadsworthia 3_1_6.</title>
        <authorList>
            <consortium name="The Broad Institute Genomics Platform"/>
            <person name="Earl A."/>
            <person name="Ward D."/>
            <person name="Feldgarden M."/>
            <person name="Gevers D."/>
            <person name="Sibley C."/>
            <person name="Strauss J."/>
            <person name="Allen-Vercoe E."/>
            <person name="Walker B."/>
            <person name="Young S."/>
            <person name="Zeng Q."/>
            <person name="Gargeya S."/>
            <person name="Fitzgerald M."/>
            <person name="Haas B."/>
            <person name="Abouelleil A."/>
            <person name="Allen A.W."/>
            <person name="Alvarado L."/>
            <person name="Arachchi H.M."/>
            <person name="Berlin A.M."/>
            <person name="Chapman S.B."/>
            <person name="Gainer-Dewar J."/>
            <person name="Goldberg J."/>
            <person name="Griggs A."/>
            <person name="Gujja S."/>
            <person name="Hansen M."/>
            <person name="Howarth C."/>
            <person name="Imamovic A."/>
            <person name="Ireland A."/>
            <person name="Larimer J."/>
            <person name="McCowan C."/>
            <person name="Murphy C."/>
            <person name="Pearson M."/>
            <person name="Poon T.W."/>
            <person name="Priest M."/>
            <person name="Roberts A."/>
            <person name="Saif S."/>
            <person name="Shea T."/>
            <person name="Sisk P."/>
            <person name="Sykes S."/>
            <person name="Wortman J."/>
            <person name="Nusbaum C."/>
            <person name="Birren B."/>
        </authorList>
    </citation>
    <scope>NUCLEOTIDE SEQUENCE [LARGE SCALE GENOMIC DNA]</scope>
    <source>
        <strain evidence="1 2">3_1_6</strain>
    </source>
</reference>
<dbReference type="PANTHER" id="PTHR31118:SF32">
    <property type="entry name" value="KYNURENINE FORMAMIDASE"/>
    <property type="match status" value="1"/>
</dbReference>
<dbReference type="AlphaFoldDB" id="E5Y1M5"/>
<dbReference type="OrthoDB" id="7067800at2"/>
<dbReference type="Proteomes" id="UP000006034">
    <property type="component" value="Unassembled WGS sequence"/>
</dbReference>
<dbReference type="RefSeq" id="WP_005024018.1">
    <property type="nucleotide sequence ID" value="NZ_KE150239.1"/>
</dbReference>
<keyword evidence="2" id="KW-1185">Reference proteome</keyword>
<name>E5Y1M5_BILW3</name>
<evidence type="ECO:0008006" key="3">
    <source>
        <dbReference type="Google" id="ProtNLM"/>
    </source>
</evidence>
<dbReference type="InterPro" id="IPR037175">
    <property type="entry name" value="KFase_sf"/>
</dbReference>
<protein>
    <recommendedName>
        <fullName evidence="3">Cyclase</fullName>
    </recommendedName>
</protein>
<evidence type="ECO:0000313" key="1">
    <source>
        <dbReference type="EMBL" id="EFV46056.1"/>
    </source>
</evidence>
<dbReference type="EMBL" id="ADCP02000002">
    <property type="protein sequence ID" value="EFV46056.1"/>
    <property type="molecule type" value="Genomic_DNA"/>
</dbReference>
<gene>
    <name evidence="1" type="ORF">HMPREF0179_00096</name>
</gene>
<dbReference type="Gene3D" id="3.50.30.50">
    <property type="entry name" value="Putative cyclase"/>
    <property type="match status" value="1"/>
</dbReference>
<dbReference type="Pfam" id="PF04199">
    <property type="entry name" value="Cyclase"/>
    <property type="match status" value="1"/>
</dbReference>
<sequence length="222" mass="24250">MATRNIIDLSQPITPASPAPCDPPVEFRTVASHGPDSLYQMMWFGMTDHTGTHIDAPLHFVPGGKPIDEADLSALYSMPGVFLDFTAASCFHKIDAGDVERELKQYGSIPEDAFIMLHTGTGWYSNTQEYFNSPFITPAAAERIIRLRPVAVGVNGPTVDDRRGEGRPIHRAFLSHGVHIIEGIVRSELLAGKRFHCTALPLKLAGFTGSPIRFVAVLEEPA</sequence>
<dbReference type="GeneID" id="78087106"/>
<dbReference type="SUPFAM" id="SSF102198">
    <property type="entry name" value="Putative cyclase"/>
    <property type="match status" value="1"/>
</dbReference>
<organism evidence="1 2">
    <name type="scientific">Bilophila wadsworthia (strain 3_1_6)</name>
    <dbReference type="NCBI Taxonomy" id="563192"/>
    <lineage>
        <taxon>Bacteria</taxon>
        <taxon>Pseudomonadati</taxon>
        <taxon>Thermodesulfobacteriota</taxon>
        <taxon>Desulfovibrionia</taxon>
        <taxon>Desulfovibrionales</taxon>
        <taxon>Desulfovibrionaceae</taxon>
        <taxon>Bilophila</taxon>
    </lineage>
</organism>
<dbReference type="GO" id="GO:0004061">
    <property type="term" value="F:arylformamidase activity"/>
    <property type="evidence" value="ECO:0007669"/>
    <property type="project" value="InterPro"/>
</dbReference>
<dbReference type="PANTHER" id="PTHR31118">
    <property type="entry name" value="CYCLASE-LIKE PROTEIN 2"/>
    <property type="match status" value="1"/>
</dbReference>
<dbReference type="GO" id="GO:0019441">
    <property type="term" value="P:L-tryptophan catabolic process to kynurenine"/>
    <property type="evidence" value="ECO:0007669"/>
    <property type="project" value="InterPro"/>
</dbReference>
<proteinExistence type="predicted"/>
<dbReference type="STRING" id="563192.HMPREF0179_00096"/>
<dbReference type="InterPro" id="IPR007325">
    <property type="entry name" value="KFase/CYL"/>
</dbReference>
<dbReference type="eggNOG" id="COG1878">
    <property type="taxonomic scope" value="Bacteria"/>
</dbReference>
<comment type="caution">
    <text evidence="1">The sequence shown here is derived from an EMBL/GenBank/DDBJ whole genome shotgun (WGS) entry which is preliminary data.</text>
</comment>